<dbReference type="Pfam" id="PF08713">
    <property type="entry name" value="DNA_alkylation"/>
    <property type="match status" value="1"/>
</dbReference>
<dbReference type="Gene3D" id="1.25.10.90">
    <property type="match status" value="1"/>
</dbReference>
<dbReference type="AlphaFoldDB" id="A0A2S3ZBS3"/>
<sequence>MTDAGHTQRETTAAEVRAALAAIADPERAAGAARYFQTGPGQYAEGDVFIGVTVPQTRAVVTRFTALPLHEIDLLLAGPVHEHRLAALLILVAQFARASARRTRDDPRRRALAEFYLAQLRAGRVNNWDLVDSSAPGLLGEYLFDRPRGLLADLAASEVLWQRRVAVIATSAFIRRGDATTTLDLAARLLGDPEPLMHKAVGWMLREVGARVDRDLLLGFLDLHAGRMPRTMLSYATEHLSRELRAHYRGLPR</sequence>
<dbReference type="EMBL" id="PPXF01000050">
    <property type="protein sequence ID" value="POH63312.1"/>
    <property type="molecule type" value="Genomic_DNA"/>
</dbReference>
<gene>
    <name evidence="1" type="ORF">C3B59_10815</name>
</gene>
<reference evidence="1 2" key="1">
    <citation type="submission" date="2018-01" db="EMBL/GenBank/DDBJ databases">
        <title>Cryobacterium sp. nov., from glaciers in China.</title>
        <authorList>
            <person name="Liu Q."/>
            <person name="Xin Y.-H."/>
        </authorList>
    </citation>
    <scope>NUCLEOTIDE SEQUENCE [LARGE SCALE GENOMIC DNA]</scope>
    <source>
        <strain evidence="1 2">TMB1-8</strain>
    </source>
</reference>
<evidence type="ECO:0000313" key="1">
    <source>
        <dbReference type="EMBL" id="POH63312.1"/>
    </source>
</evidence>
<dbReference type="InterPro" id="IPR014825">
    <property type="entry name" value="DNA_alkylation"/>
</dbReference>
<accession>A0A2S3ZBS3</accession>
<dbReference type="OrthoDB" id="9775346at2"/>
<dbReference type="InterPro" id="IPR016024">
    <property type="entry name" value="ARM-type_fold"/>
</dbReference>
<protein>
    <submittedName>
        <fullName evidence="1">DNA alkylation repair protein</fullName>
    </submittedName>
</protein>
<dbReference type="SUPFAM" id="SSF48371">
    <property type="entry name" value="ARM repeat"/>
    <property type="match status" value="1"/>
</dbReference>
<evidence type="ECO:0000313" key="2">
    <source>
        <dbReference type="Proteomes" id="UP000237104"/>
    </source>
</evidence>
<name>A0A2S3ZBS3_9MICO</name>
<dbReference type="CDD" id="cd06561">
    <property type="entry name" value="AlkD_like"/>
    <property type="match status" value="1"/>
</dbReference>
<proteinExistence type="predicted"/>
<dbReference type="RefSeq" id="WP_103431364.1">
    <property type="nucleotide sequence ID" value="NZ_PPXF01000050.1"/>
</dbReference>
<comment type="caution">
    <text evidence="1">The sequence shown here is derived from an EMBL/GenBank/DDBJ whole genome shotgun (WGS) entry which is preliminary data.</text>
</comment>
<organism evidence="1 2">
    <name type="scientific">Cryobacterium zongtaii</name>
    <dbReference type="NCBI Taxonomy" id="1259217"/>
    <lineage>
        <taxon>Bacteria</taxon>
        <taxon>Bacillati</taxon>
        <taxon>Actinomycetota</taxon>
        <taxon>Actinomycetes</taxon>
        <taxon>Micrococcales</taxon>
        <taxon>Microbacteriaceae</taxon>
        <taxon>Cryobacterium</taxon>
    </lineage>
</organism>
<dbReference type="Proteomes" id="UP000237104">
    <property type="component" value="Unassembled WGS sequence"/>
</dbReference>
<dbReference type="PANTHER" id="PTHR34070">
    <property type="entry name" value="ARMADILLO-TYPE FOLD"/>
    <property type="match status" value="1"/>
</dbReference>
<dbReference type="PANTHER" id="PTHR34070:SF1">
    <property type="entry name" value="DNA ALKYLATION REPAIR PROTEIN"/>
    <property type="match status" value="1"/>
</dbReference>